<dbReference type="Proteomes" id="UP000178735">
    <property type="component" value="Unassembled WGS sequence"/>
</dbReference>
<sequence>MNGSWLGHEMRSVRTNMNVAVINARIIFFIECFIGKIIQNLIIFIQLLLKLSNNFDIILPNSKSIYCYYIR</sequence>
<reference evidence="2 3" key="1">
    <citation type="journal article" date="2016" name="Nat. Commun.">
        <title>Thousands of microbial genomes shed light on interconnected biogeochemical processes in an aquifer system.</title>
        <authorList>
            <person name="Anantharaman K."/>
            <person name="Brown C.T."/>
            <person name="Hug L.A."/>
            <person name="Sharon I."/>
            <person name="Castelle C.J."/>
            <person name="Probst A.J."/>
            <person name="Thomas B.C."/>
            <person name="Singh A."/>
            <person name="Wilkins M.J."/>
            <person name="Karaoz U."/>
            <person name="Brodie E.L."/>
            <person name="Williams K.H."/>
            <person name="Hubbard S.S."/>
            <person name="Banfield J.F."/>
        </authorList>
    </citation>
    <scope>NUCLEOTIDE SEQUENCE [LARGE SCALE GENOMIC DNA]</scope>
</reference>
<gene>
    <name evidence="2" type="ORF">A2008_09745</name>
</gene>
<dbReference type="AlphaFoldDB" id="A0A1F7WDN5"/>
<evidence type="ECO:0000313" key="2">
    <source>
        <dbReference type="EMBL" id="OGM00926.1"/>
    </source>
</evidence>
<dbReference type="EMBL" id="MGFH01000246">
    <property type="protein sequence ID" value="OGM00926.1"/>
    <property type="molecule type" value="Genomic_DNA"/>
</dbReference>
<protein>
    <submittedName>
        <fullName evidence="2">Uncharacterized protein</fullName>
    </submittedName>
</protein>
<keyword evidence="1" id="KW-0472">Membrane</keyword>
<keyword evidence="1" id="KW-1133">Transmembrane helix</keyword>
<keyword evidence="1" id="KW-0812">Transmembrane</keyword>
<organism evidence="2 3">
    <name type="scientific">Candidatus Wallbacteria bacterium GWC2_49_35</name>
    <dbReference type="NCBI Taxonomy" id="1817813"/>
    <lineage>
        <taxon>Bacteria</taxon>
        <taxon>Candidatus Walliibacteriota</taxon>
    </lineage>
</organism>
<evidence type="ECO:0000313" key="3">
    <source>
        <dbReference type="Proteomes" id="UP000178735"/>
    </source>
</evidence>
<comment type="caution">
    <text evidence="2">The sequence shown here is derived from an EMBL/GenBank/DDBJ whole genome shotgun (WGS) entry which is preliminary data.</text>
</comment>
<dbReference type="STRING" id="1817813.A2008_09745"/>
<proteinExistence type="predicted"/>
<name>A0A1F7WDN5_9BACT</name>
<feature type="transmembrane region" description="Helical" evidence="1">
    <location>
        <begin position="26"/>
        <end position="49"/>
    </location>
</feature>
<accession>A0A1F7WDN5</accession>
<evidence type="ECO:0000256" key="1">
    <source>
        <dbReference type="SAM" id="Phobius"/>
    </source>
</evidence>